<dbReference type="Proteomes" id="UP000838412">
    <property type="component" value="Chromosome 19"/>
</dbReference>
<dbReference type="PANTHER" id="PTHR15071:SF34">
    <property type="entry name" value="MRH DOMAIN-CONTAINING PROTEIN"/>
    <property type="match status" value="1"/>
</dbReference>
<protein>
    <submittedName>
        <fullName evidence="2">Hypp9184 protein</fullName>
    </submittedName>
</protein>
<feature type="chain" id="PRO_5035450156" evidence="1">
    <location>
        <begin position="20"/>
        <end position="188"/>
    </location>
</feature>
<dbReference type="InterPro" id="IPR009011">
    <property type="entry name" value="Man6P_isomerase_rcpt-bd_dom_sf"/>
</dbReference>
<evidence type="ECO:0000313" key="3">
    <source>
        <dbReference type="Proteomes" id="UP000838412"/>
    </source>
</evidence>
<feature type="signal peptide" evidence="1">
    <location>
        <begin position="1"/>
        <end position="19"/>
    </location>
</feature>
<dbReference type="FunFam" id="2.70.130.10:FF:000029">
    <property type="entry name" value="uncharacterized protein LOC100184158"/>
    <property type="match status" value="1"/>
</dbReference>
<organism evidence="2 3">
    <name type="scientific">Branchiostoma lanceolatum</name>
    <name type="common">Common lancelet</name>
    <name type="synonym">Amphioxus lanceolatum</name>
    <dbReference type="NCBI Taxonomy" id="7740"/>
    <lineage>
        <taxon>Eukaryota</taxon>
        <taxon>Metazoa</taxon>
        <taxon>Chordata</taxon>
        <taxon>Cephalochordata</taxon>
        <taxon>Leptocardii</taxon>
        <taxon>Amphioxiformes</taxon>
        <taxon>Branchiostomatidae</taxon>
        <taxon>Branchiostoma</taxon>
    </lineage>
</organism>
<dbReference type="OrthoDB" id="10026034at2759"/>
<reference evidence="2" key="1">
    <citation type="submission" date="2022-01" db="EMBL/GenBank/DDBJ databases">
        <authorList>
            <person name="Braso-Vives M."/>
        </authorList>
    </citation>
    <scope>NUCLEOTIDE SEQUENCE</scope>
</reference>
<sequence>MEMAIFLSALLLGIYSVVTSPTPLSPRQVVCVKRDACTCDMSDGSGRVSLHSLARPEEPYELDSNSFRFLYSPCTAMKNVKQECQEDTSVCLEGREEDFGYNFGRASDPEFITDKNGNVTVKYTSEVGNKTRTAKVQLVCDPSVTERPLVMFKGMTETAMNWTFTTVCACPGARNPRPIRCDVQCDSN</sequence>
<dbReference type="GO" id="GO:0005802">
    <property type="term" value="C:trans-Golgi network"/>
    <property type="evidence" value="ECO:0007669"/>
    <property type="project" value="TreeGrafter"/>
</dbReference>
<keyword evidence="3" id="KW-1185">Reference proteome</keyword>
<dbReference type="PANTHER" id="PTHR15071">
    <property type="entry name" value="MANNOSE-6-PHOSPHATE RECEPTOR FAMILY MEMBER"/>
    <property type="match status" value="1"/>
</dbReference>
<name>A0A8J9ZCB0_BRALA</name>
<gene>
    <name evidence="2" type="primary">Hypp9184</name>
    <name evidence="2" type="ORF">BLAG_LOCUS12138</name>
</gene>
<dbReference type="EMBL" id="OV696704">
    <property type="protein sequence ID" value="CAH1251902.1"/>
    <property type="molecule type" value="Genomic_DNA"/>
</dbReference>
<evidence type="ECO:0000313" key="2">
    <source>
        <dbReference type="EMBL" id="CAH1251902.1"/>
    </source>
</evidence>
<proteinExistence type="predicted"/>
<accession>A0A8J9ZCB0</accession>
<dbReference type="SUPFAM" id="SSF50911">
    <property type="entry name" value="Mannose 6-phosphate receptor domain"/>
    <property type="match status" value="1"/>
</dbReference>
<keyword evidence="1" id="KW-0732">Signal</keyword>
<dbReference type="AlphaFoldDB" id="A0A8J9ZCB0"/>
<evidence type="ECO:0000256" key="1">
    <source>
        <dbReference type="SAM" id="SignalP"/>
    </source>
</evidence>
<dbReference type="Gene3D" id="2.70.130.10">
    <property type="entry name" value="Mannose-6-phosphate receptor binding domain"/>
    <property type="match status" value="1"/>
</dbReference>